<accession>A0A0D8JTS0</accession>
<dbReference type="OrthoDB" id="4454541at2759"/>
<feature type="transmembrane region" description="Helical" evidence="6">
    <location>
        <begin position="186"/>
        <end position="207"/>
    </location>
</feature>
<proteinExistence type="predicted"/>
<protein>
    <submittedName>
        <fullName evidence="7">MFS transporter</fullName>
    </submittedName>
</protein>
<feature type="transmembrane region" description="Helical" evidence="6">
    <location>
        <begin position="156"/>
        <end position="174"/>
    </location>
</feature>
<dbReference type="SUPFAM" id="SSF103473">
    <property type="entry name" value="MFS general substrate transporter"/>
    <property type="match status" value="1"/>
</dbReference>
<dbReference type="PANTHER" id="PTHR43791:SF16">
    <property type="entry name" value="TRANSPORTER, PUTATIVE (AFU_ORTHOLOGUE AFUA_3G01840)-RELATED"/>
    <property type="match status" value="1"/>
</dbReference>
<feature type="transmembrane region" description="Helical" evidence="6">
    <location>
        <begin position="352"/>
        <end position="370"/>
    </location>
</feature>
<dbReference type="PANTHER" id="PTHR43791">
    <property type="entry name" value="PERMEASE-RELATED"/>
    <property type="match status" value="1"/>
</dbReference>
<dbReference type="GeneID" id="24164527"/>
<dbReference type="RefSeq" id="XP_004445986.1">
    <property type="nucleotide sequence ID" value="XM_004445929.1"/>
</dbReference>
<evidence type="ECO:0000256" key="1">
    <source>
        <dbReference type="ARBA" id="ARBA00004141"/>
    </source>
</evidence>
<dbReference type="InterPro" id="IPR036259">
    <property type="entry name" value="MFS_trans_sf"/>
</dbReference>
<gene>
    <name evidence="7" type="ORF">CIMG_12900</name>
</gene>
<keyword evidence="4 6" id="KW-1133">Transmembrane helix</keyword>
<keyword evidence="2" id="KW-0813">Transport</keyword>
<dbReference type="AlphaFoldDB" id="A0A0D8JTS0"/>
<dbReference type="GO" id="GO:0022857">
    <property type="term" value="F:transmembrane transporter activity"/>
    <property type="evidence" value="ECO:0007669"/>
    <property type="project" value="TreeGrafter"/>
</dbReference>
<evidence type="ECO:0000256" key="2">
    <source>
        <dbReference type="ARBA" id="ARBA00022448"/>
    </source>
</evidence>
<feature type="transmembrane region" description="Helical" evidence="6">
    <location>
        <begin position="121"/>
        <end position="144"/>
    </location>
</feature>
<evidence type="ECO:0000256" key="6">
    <source>
        <dbReference type="SAM" id="Phobius"/>
    </source>
</evidence>
<feature type="transmembrane region" description="Helical" evidence="6">
    <location>
        <begin position="319"/>
        <end position="340"/>
    </location>
</feature>
<comment type="subcellular location">
    <subcellularLocation>
        <location evidence="1">Membrane</location>
        <topology evidence="1">Multi-pass membrane protein</topology>
    </subcellularLocation>
</comment>
<evidence type="ECO:0000313" key="8">
    <source>
        <dbReference type="Proteomes" id="UP000001261"/>
    </source>
</evidence>
<evidence type="ECO:0000256" key="3">
    <source>
        <dbReference type="ARBA" id="ARBA00022692"/>
    </source>
</evidence>
<dbReference type="GO" id="GO:0016020">
    <property type="term" value="C:membrane"/>
    <property type="evidence" value="ECO:0007669"/>
    <property type="project" value="UniProtKB-SubCell"/>
</dbReference>
<feature type="transmembrane region" description="Helical" evidence="6">
    <location>
        <begin position="250"/>
        <end position="274"/>
    </location>
</feature>
<feature type="transmembrane region" description="Helical" evidence="6">
    <location>
        <begin position="83"/>
        <end position="109"/>
    </location>
</feature>
<feature type="transmembrane region" description="Helical" evidence="6">
    <location>
        <begin position="286"/>
        <end position="307"/>
    </location>
</feature>
<keyword evidence="3 6" id="KW-0812">Transmembrane</keyword>
<keyword evidence="8" id="KW-1185">Reference proteome</keyword>
<organism evidence="7 8">
    <name type="scientific">Coccidioides immitis (strain RS)</name>
    <name type="common">Valley fever fungus</name>
    <dbReference type="NCBI Taxonomy" id="246410"/>
    <lineage>
        <taxon>Eukaryota</taxon>
        <taxon>Fungi</taxon>
        <taxon>Dikarya</taxon>
        <taxon>Ascomycota</taxon>
        <taxon>Pezizomycotina</taxon>
        <taxon>Eurotiomycetes</taxon>
        <taxon>Eurotiomycetidae</taxon>
        <taxon>Onygenales</taxon>
        <taxon>Onygenaceae</taxon>
        <taxon>Coccidioides</taxon>
    </lineage>
</organism>
<evidence type="ECO:0000313" key="7">
    <source>
        <dbReference type="EMBL" id="KJF60366.1"/>
    </source>
</evidence>
<dbReference type="KEGG" id="cim:CIMG_12900"/>
<dbReference type="Proteomes" id="UP000001261">
    <property type="component" value="Unassembled WGS sequence"/>
</dbReference>
<keyword evidence="5 6" id="KW-0472">Membrane</keyword>
<evidence type="ECO:0000256" key="4">
    <source>
        <dbReference type="ARBA" id="ARBA00022989"/>
    </source>
</evidence>
<dbReference type="InParanoid" id="A0A0D8JTS0"/>
<dbReference type="EMBL" id="GG704911">
    <property type="protein sequence ID" value="KJF60366.1"/>
    <property type="molecule type" value="Genomic_DNA"/>
</dbReference>
<dbReference type="OMA" id="REPSAHY"/>
<sequence length="465" mass="52084">MEAILDLLISTVQKIYNINSNFGNSTLYFRLAEEFISGRGIKNAMSFEKMNGRGDRDLAIIGSQQVEVSEADDAHIRRKIDKVILSILVWVYFLQILDKSALGYGVIFGLKEDVKLHGNQYSLLGSIAAIAQLAWQPFSMVLIVKVPHRILMPSLVLGWAGCLPLFGVITSHWYRRAEQHIRVAAWYGTKGLATIAVSTLSIFLFAARFLTEHERMQAIERVRVNQTGIGCNDSFKWDHVFETLLEPKTYLWISMSLLLNVGASVVNVFGPIILNSFGFTEYRTPLLNIPFVVVLPVIAGLAMLYTLKRRSAQRAALLTAYYLLAFLFGGNPLIVAWIVGNTAGMTKKSVVMSLYNAGSSAGNIIGPLLFNRRDAAYLATGAAFRHYLEARADQRLDEAQCRFIGQLMLYLNVSKFVVPSSLPKLRAARKLRADLNQIRPHAHRMQLREPSAHYSCISSRTFGKY</sequence>
<reference evidence="8" key="2">
    <citation type="journal article" date="2010" name="Genome Res.">
        <title>Population genomic sequencing of Coccidioides fungi reveals recent hybridization and transposon control.</title>
        <authorList>
            <person name="Neafsey D.E."/>
            <person name="Barker B.M."/>
            <person name="Sharpton T.J."/>
            <person name="Stajich J.E."/>
            <person name="Park D.J."/>
            <person name="Whiston E."/>
            <person name="Hung C.-Y."/>
            <person name="McMahan C."/>
            <person name="White J."/>
            <person name="Sykes S."/>
            <person name="Heiman D."/>
            <person name="Young S."/>
            <person name="Zeng Q."/>
            <person name="Abouelleil A."/>
            <person name="Aftuck L."/>
            <person name="Bessette D."/>
            <person name="Brown A."/>
            <person name="FitzGerald M."/>
            <person name="Lui A."/>
            <person name="Macdonald J.P."/>
            <person name="Priest M."/>
            <person name="Orbach M.J."/>
            <person name="Galgiani J.N."/>
            <person name="Kirkland T.N."/>
            <person name="Cole G.T."/>
            <person name="Birren B.W."/>
            <person name="Henn M.R."/>
            <person name="Taylor J.W."/>
            <person name="Rounsley S.D."/>
        </authorList>
    </citation>
    <scope>GENOME REANNOTATION</scope>
    <source>
        <strain evidence="8">RS</strain>
    </source>
</reference>
<reference evidence="8" key="1">
    <citation type="journal article" date="2009" name="Genome Res.">
        <title>Comparative genomic analyses of the human fungal pathogens Coccidioides and their relatives.</title>
        <authorList>
            <person name="Sharpton T.J."/>
            <person name="Stajich J.E."/>
            <person name="Rounsley S.D."/>
            <person name="Gardner M.J."/>
            <person name="Wortman J.R."/>
            <person name="Jordar V.S."/>
            <person name="Maiti R."/>
            <person name="Kodira C.D."/>
            <person name="Neafsey D.E."/>
            <person name="Zeng Q."/>
            <person name="Hung C.-Y."/>
            <person name="McMahan C."/>
            <person name="Muszewska A."/>
            <person name="Grynberg M."/>
            <person name="Mandel M.A."/>
            <person name="Kellner E.M."/>
            <person name="Barker B.M."/>
            <person name="Galgiani J.N."/>
            <person name="Orbach M.J."/>
            <person name="Kirkland T.N."/>
            <person name="Cole G.T."/>
            <person name="Henn M.R."/>
            <person name="Birren B.W."/>
            <person name="Taylor J.W."/>
        </authorList>
    </citation>
    <scope>NUCLEOTIDE SEQUENCE [LARGE SCALE GENOMIC DNA]</scope>
    <source>
        <strain evidence="8">RS</strain>
    </source>
</reference>
<dbReference type="Gene3D" id="1.20.1250.20">
    <property type="entry name" value="MFS general substrate transporter like domains"/>
    <property type="match status" value="1"/>
</dbReference>
<name>A0A0D8JTS0_COCIM</name>
<dbReference type="VEuPathDB" id="FungiDB:CIMG_12900"/>
<evidence type="ECO:0000256" key="5">
    <source>
        <dbReference type="ARBA" id="ARBA00023136"/>
    </source>
</evidence>